<dbReference type="EMBL" id="JABDJR010000117">
    <property type="protein sequence ID" value="NNF05736.1"/>
    <property type="molecule type" value="Genomic_DNA"/>
</dbReference>
<evidence type="ECO:0000313" key="4">
    <source>
        <dbReference type="Proteomes" id="UP000547674"/>
    </source>
</evidence>
<gene>
    <name evidence="3" type="ORF">HKN21_03155</name>
</gene>
<name>A0A7Y2H193_UNCEI</name>
<feature type="compositionally biased region" description="Acidic residues" evidence="1">
    <location>
        <begin position="132"/>
        <end position="145"/>
    </location>
</feature>
<proteinExistence type="predicted"/>
<organism evidence="3 4">
    <name type="scientific">Eiseniibacteriota bacterium</name>
    <dbReference type="NCBI Taxonomy" id="2212470"/>
    <lineage>
        <taxon>Bacteria</taxon>
        <taxon>Candidatus Eiseniibacteriota</taxon>
    </lineage>
</organism>
<evidence type="ECO:0000256" key="2">
    <source>
        <dbReference type="SAM" id="SignalP"/>
    </source>
</evidence>
<accession>A0A7Y2H193</accession>
<protein>
    <recommendedName>
        <fullName evidence="5">Outer membrane lipoprotein-sorting protein</fullName>
    </recommendedName>
</protein>
<dbReference type="Gene3D" id="2.50.20.10">
    <property type="entry name" value="Lipoprotein localisation LolA/LolB/LppX"/>
    <property type="match status" value="1"/>
</dbReference>
<dbReference type="Proteomes" id="UP000547674">
    <property type="component" value="Unassembled WGS sequence"/>
</dbReference>
<reference evidence="3 4" key="1">
    <citation type="submission" date="2020-03" db="EMBL/GenBank/DDBJ databases">
        <title>Metabolic flexibility allows generalist bacteria to become dominant in a frequently disturbed ecosystem.</title>
        <authorList>
            <person name="Chen Y.-J."/>
            <person name="Leung P.M."/>
            <person name="Bay S.K."/>
            <person name="Hugenholtz P."/>
            <person name="Kessler A.J."/>
            <person name="Shelley G."/>
            <person name="Waite D.W."/>
            <person name="Cook P.L."/>
            <person name="Greening C."/>
        </authorList>
    </citation>
    <scope>NUCLEOTIDE SEQUENCE [LARGE SCALE GENOMIC DNA]</scope>
    <source>
        <strain evidence="3">SS_bin_28</strain>
    </source>
</reference>
<feature type="region of interest" description="Disordered" evidence="1">
    <location>
        <begin position="125"/>
        <end position="149"/>
    </location>
</feature>
<evidence type="ECO:0000256" key="1">
    <source>
        <dbReference type="SAM" id="MobiDB-lite"/>
    </source>
</evidence>
<evidence type="ECO:0008006" key="5">
    <source>
        <dbReference type="Google" id="ProtNLM"/>
    </source>
</evidence>
<feature type="chain" id="PRO_5031268455" description="Outer membrane lipoprotein-sorting protein" evidence="2">
    <location>
        <begin position="28"/>
        <end position="288"/>
    </location>
</feature>
<sequence>MKNLFRTCGLLLLTGALALSVGSDALAQSQSDSTYFMPRYQVRDTTEVESTEMTLREIIERCVEGEKSKLMGHTDMTYNATIRTIIEFKNKKEFMDEFYRVYEEDSGFVRFVNVDEIHTKLKRDGDQWVPDEKDDEEDPEFEEESFSAGSDFNDIPFFLEEFREFDFELLERNLLEDRVIFKIQFEPKSDFKPLPSGTVYVDTERFRIIHEEFRFDNNPFPLLVGKINRVSRHWKELPGGEWVTHKLLFDMDLKGSWTGVIPKKVSGVIIQSDYVFDQGYDERVLGAR</sequence>
<feature type="signal peptide" evidence="2">
    <location>
        <begin position="1"/>
        <end position="27"/>
    </location>
</feature>
<keyword evidence="2" id="KW-0732">Signal</keyword>
<comment type="caution">
    <text evidence="3">The sequence shown here is derived from an EMBL/GenBank/DDBJ whole genome shotgun (WGS) entry which is preliminary data.</text>
</comment>
<evidence type="ECO:0000313" key="3">
    <source>
        <dbReference type="EMBL" id="NNF05736.1"/>
    </source>
</evidence>
<dbReference type="AlphaFoldDB" id="A0A7Y2H193"/>